<dbReference type="PANTHER" id="PTHR34203">
    <property type="entry name" value="METHYLTRANSFERASE, FKBM FAMILY PROTEIN"/>
    <property type="match status" value="1"/>
</dbReference>
<dbReference type="NCBIfam" id="TIGR01444">
    <property type="entry name" value="fkbM_fam"/>
    <property type="match status" value="1"/>
</dbReference>
<dbReference type="EMBL" id="CP015910">
    <property type="protein sequence ID" value="ANN64079.1"/>
    <property type="molecule type" value="Genomic_DNA"/>
</dbReference>
<dbReference type="InterPro" id="IPR006342">
    <property type="entry name" value="FkbM_mtfrase"/>
</dbReference>
<dbReference type="RefSeq" id="WP_020064600.1">
    <property type="nucleotide sequence ID" value="NZ_CP015910.2"/>
</dbReference>
<reference evidence="3" key="2">
    <citation type="journal article" date="2017" name="Genome Announc.">
        <title>Correction for Mirajkar et al., Complete Genome Sequence of Brachyspira hyodysenteriae Type Strain B78 (ATCC 27164).</title>
        <authorList>
            <person name="Mirajkar N.S."/>
            <person name="Johnson T.J."/>
            <person name="Gebhart C.J."/>
        </authorList>
    </citation>
    <scope>NUCLEOTIDE SEQUENCE [LARGE SCALE GENOMIC DNA]</scope>
    <source>
        <strain evidence="3">B78</strain>
    </source>
</reference>
<keyword evidence="3" id="KW-1185">Reference proteome</keyword>
<organism evidence="2 3">
    <name type="scientific">Brachyspira hyodysenteriae ATCC 27164</name>
    <dbReference type="NCBI Taxonomy" id="1266923"/>
    <lineage>
        <taxon>Bacteria</taxon>
        <taxon>Pseudomonadati</taxon>
        <taxon>Spirochaetota</taxon>
        <taxon>Spirochaetia</taxon>
        <taxon>Brachyspirales</taxon>
        <taxon>Brachyspiraceae</taxon>
        <taxon>Brachyspira</taxon>
    </lineage>
</organism>
<accession>A0A3B6VWG7</accession>
<evidence type="ECO:0000313" key="2">
    <source>
        <dbReference type="EMBL" id="ANN64079.1"/>
    </source>
</evidence>
<reference evidence="3" key="1">
    <citation type="journal article" date="2016" name="Genome Announc.">
        <title>Complete Genome Sequence of Brachyspira hyodysenteriae Type Strain B78 (ATCC 27164).</title>
        <authorList>
            <person name="Mirajkar N.S."/>
            <person name="Johnson T.J."/>
            <person name="Gebhart C.J."/>
        </authorList>
    </citation>
    <scope>NUCLEOTIDE SEQUENCE [LARGE SCALE GENOMIC DNA]</scope>
    <source>
        <strain evidence="3">B78</strain>
    </source>
</reference>
<dbReference type="AlphaFoldDB" id="A0A3B6VWG7"/>
<dbReference type="InterPro" id="IPR029063">
    <property type="entry name" value="SAM-dependent_MTases_sf"/>
</dbReference>
<dbReference type="Proteomes" id="UP000092328">
    <property type="component" value="Chromosome"/>
</dbReference>
<dbReference type="Gene3D" id="3.40.50.150">
    <property type="entry name" value="Vaccinia Virus protein VP39"/>
    <property type="match status" value="1"/>
</dbReference>
<sequence>MSDKPFYKILKYIPYKKMRNYAIEIIDFIETPNIYKDINKIKDTVNKLVWYIPFRNLRDAIREIILYILETKKRYTDNYFINHFDFKNIYDKLTNGLNNDDIKLIDNLIYKSFYNKTYIDEEEFNKLTKVENEHNKKIKSMDNDKYIYDDKYILIGSKFFEIINFYDRMFIDTLKNHTYFKSKAIIDAGAWIGDTALVLSEYTNDKVYAFEPVIENINIMNEVIKINKKDNIVPVCLALGDENKSVMASISGTYSFFNDKILDNDNKLEFDMVTLDKFVEDNNIEVGLIKTDLEGFEQPFLKGAINTIKKQKPTLIISIYHSYEDFFEIKPMIESWNLGYKFSIKKGSEFHSITGTLLIAEVI</sequence>
<proteinExistence type="predicted"/>
<dbReference type="SUPFAM" id="SSF53335">
    <property type="entry name" value="S-adenosyl-L-methionine-dependent methyltransferases"/>
    <property type="match status" value="1"/>
</dbReference>
<dbReference type="PANTHER" id="PTHR34203:SF15">
    <property type="entry name" value="SLL1173 PROTEIN"/>
    <property type="match status" value="1"/>
</dbReference>
<gene>
    <name evidence="2" type="ORF">BHYOB78_09440</name>
</gene>
<protein>
    <recommendedName>
        <fullName evidence="1">Methyltransferase FkbM domain-containing protein</fullName>
    </recommendedName>
</protein>
<dbReference type="InterPro" id="IPR052514">
    <property type="entry name" value="SAM-dependent_MTase"/>
</dbReference>
<evidence type="ECO:0000259" key="1">
    <source>
        <dbReference type="Pfam" id="PF05050"/>
    </source>
</evidence>
<dbReference type="Pfam" id="PF05050">
    <property type="entry name" value="Methyltransf_21"/>
    <property type="match status" value="1"/>
</dbReference>
<name>A0A3B6VWG7_BRAHO</name>
<dbReference type="KEGG" id="bhd:BHYOB78_09440"/>
<evidence type="ECO:0000313" key="3">
    <source>
        <dbReference type="Proteomes" id="UP000092328"/>
    </source>
</evidence>
<feature type="domain" description="Methyltransferase FkbM" evidence="1">
    <location>
        <begin position="187"/>
        <end position="341"/>
    </location>
</feature>
<dbReference type="OrthoDB" id="5329963at2"/>